<feature type="region of interest" description="Disordered" evidence="1">
    <location>
        <begin position="775"/>
        <end position="796"/>
    </location>
</feature>
<evidence type="ECO:0000256" key="1">
    <source>
        <dbReference type="SAM" id="MobiDB-lite"/>
    </source>
</evidence>
<evidence type="ECO:0000313" key="2">
    <source>
        <dbReference type="EMBL" id="KAL2833244.1"/>
    </source>
</evidence>
<evidence type="ECO:0000313" key="3">
    <source>
        <dbReference type="Proteomes" id="UP001610335"/>
    </source>
</evidence>
<sequence length="796" mass="90361">MQSQLTKRVFRAIVNNEPLPISQCRNRFLHTVRPYRSRRAALGVPYAQRRELFAFNITSPSAPPSAILPSEAGLQPMRELERSATLQTRGPGYDVLAKAFQEFFETRSGEPGVITLFQASLLLRTWNHLHAHQQDMEPEDWKRVFSIDNLENLLFVISEAECLPDARDVICKVARFVFLELGKDHGSGRDQIAEPALLAFINIQALNGNPEEARHTVEKMWYKLRDTTPSPWLTVMKGFAIAMTDGRRQIRQTVESLDKHGVKFDPASQEELIHFLIKRDLQAAVKTIYECPLSGDQEPSTLAKIAVSRYAILKADTAWAEPIFESISSGPVSVTIGIRLLWDATRGKDASYIAENVERWAAKNPDLMASLSISYVNDLIAYANSINNPTLAAAFTALAPRWGLAPDSQTRLLYLESRIQAGDVGGSLAFLEGLDEMDMTASKNLPLMNKLITMLCFSGQDDATVAHVSSFLDPLFENNVRLESDTITALTHMLAYRHDWEGVSELLRPRLGSYELEEKIKVRDVLTKFILDLEQESDQAWEAYGLLRLAFPETGVNMRTKIMTSFFKRGRGDLAYLVFGHMRQANDFAHRPKLETYTQCFQGFAMAPDLTRLELVHNMLKLDTEVDLNTRLLDWLMLAYTECDAPNRSMEIFRTVLQGEEGPSRRTISFFFKMCMKHSLGSFEAIKMMEKMKLLEVAVDRHLYMGYVEALAAHCEFDLAAQALDALKDVTGHAPTFHSIGQFYNAIPYEYWKDEVEKWAKEKYPDLWAQLEGHERTKDQGEGQKFILQSEDDSLL</sequence>
<evidence type="ECO:0008006" key="4">
    <source>
        <dbReference type="Google" id="ProtNLM"/>
    </source>
</evidence>
<dbReference type="InterPro" id="IPR011990">
    <property type="entry name" value="TPR-like_helical_dom_sf"/>
</dbReference>
<gene>
    <name evidence="2" type="ORF">BDW59DRAFT_77273</name>
</gene>
<protein>
    <recommendedName>
        <fullName evidence="4">Mitochondrial respiratory complex I chaperone</fullName>
    </recommendedName>
</protein>
<comment type="caution">
    <text evidence="2">The sequence shown here is derived from an EMBL/GenBank/DDBJ whole genome shotgun (WGS) entry which is preliminary data.</text>
</comment>
<dbReference type="EMBL" id="JBFXLS010000004">
    <property type="protein sequence ID" value="KAL2833244.1"/>
    <property type="molecule type" value="Genomic_DNA"/>
</dbReference>
<dbReference type="Proteomes" id="UP001610335">
    <property type="component" value="Unassembled WGS sequence"/>
</dbReference>
<reference evidence="2 3" key="1">
    <citation type="submission" date="2024-07" db="EMBL/GenBank/DDBJ databases">
        <title>Section-level genome sequencing and comparative genomics of Aspergillus sections Usti and Cavernicolus.</title>
        <authorList>
            <consortium name="Lawrence Berkeley National Laboratory"/>
            <person name="Nybo J.L."/>
            <person name="Vesth T.C."/>
            <person name="Theobald S."/>
            <person name="Frisvad J.C."/>
            <person name="Larsen T.O."/>
            <person name="Kjaerboelling I."/>
            <person name="Rothschild-Mancinelli K."/>
            <person name="Lyhne E.K."/>
            <person name="Kogle M.E."/>
            <person name="Barry K."/>
            <person name="Clum A."/>
            <person name="Na H."/>
            <person name="Ledsgaard L."/>
            <person name="Lin J."/>
            <person name="Lipzen A."/>
            <person name="Kuo A."/>
            <person name="Riley R."/>
            <person name="Mondo S."/>
            <person name="LaButti K."/>
            <person name="Haridas S."/>
            <person name="Pangalinan J."/>
            <person name="Salamov A.A."/>
            <person name="Simmons B.A."/>
            <person name="Magnuson J.K."/>
            <person name="Chen J."/>
            <person name="Drula E."/>
            <person name="Henrissat B."/>
            <person name="Wiebenga A."/>
            <person name="Lubbers R.J."/>
            <person name="Gomes A.C."/>
            <person name="Makela M.R."/>
            <person name="Stajich J."/>
            <person name="Grigoriev I.V."/>
            <person name="Mortensen U.H."/>
            <person name="De vries R.P."/>
            <person name="Baker S.E."/>
            <person name="Andersen M.R."/>
        </authorList>
    </citation>
    <scope>NUCLEOTIDE SEQUENCE [LARGE SCALE GENOMIC DNA]</scope>
    <source>
        <strain evidence="2 3">CBS 600.67</strain>
    </source>
</reference>
<dbReference type="Gene3D" id="1.25.40.10">
    <property type="entry name" value="Tetratricopeptide repeat domain"/>
    <property type="match status" value="1"/>
</dbReference>
<organism evidence="2 3">
    <name type="scientific">Aspergillus cavernicola</name>
    <dbReference type="NCBI Taxonomy" id="176166"/>
    <lineage>
        <taxon>Eukaryota</taxon>
        <taxon>Fungi</taxon>
        <taxon>Dikarya</taxon>
        <taxon>Ascomycota</taxon>
        <taxon>Pezizomycotina</taxon>
        <taxon>Eurotiomycetes</taxon>
        <taxon>Eurotiomycetidae</taxon>
        <taxon>Eurotiales</taxon>
        <taxon>Aspergillaceae</taxon>
        <taxon>Aspergillus</taxon>
        <taxon>Aspergillus subgen. Nidulantes</taxon>
    </lineage>
</organism>
<accession>A0ABR4IZM2</accession>
<proteinExistence type="predicted"/>
<name>A0ABR4IZM2_9EURO</name>
<keyword evidence="3" id="KW-1185">Reference proteome</keyword>